<dbReference type="RefSeq" id="XP_065649206.1">
    <property type="nucleotide sequence ID" value="XM_065793134.1"/>
</dbReference>
<keyword evidence="1" id="KW-0813">Transport</keyword>
<keyword evidence="3" id="KW-0677">Repeat</keyword>
<dbReference type="PANTHER" id="PTHR47143:SF1">
    <property type="entry name" value="ION_TRANS DOMAIN-CONTAINING PROTEIN"/>
    <property type="match status" value="1"/>
</dbReference>
<reference evidence="11" key="1">
    <citation type="submission" date="2025-08" db="UniProtKB">
        <authorList>
            <consortium name="RefSeq"/>
        </authorList>
    </citation>
    <scope>IDENTIFICATION</scope>
</reference>
<dbReference type="InterPro" id="IPR002110">
    <property type="entry name" value="Ankyrin_rpt"/>
</dbReference>
<feature type="repeat" description="ANK" evidence="8">
    <location>
        <begin position="695"/>
        <end position="727"/>
    </location>
</feature>
<feature type="repeat" description="ANK" evidence="8">
    <location>
        <begin position="461"/>
        <end position="493"/>
    </location>
</feature>
<evidence type="ECO:0000313" key="11">
    <source>
        <dbReference type="RefSeq" id="XP_065649206.1"/>
    </source>
</evidence>
<name>A0ABM4BJI0_HYDVU</name>
<keyword evidence="4 8" id="KW-0040">ANK repeat</keyword>
<dbReference type="Gene3D" id="1.25.40.20">
    <property type="entry name" value="Ankyrin repeat-containing domain"/>
    <property type="match status" value="5"/>
</dbReference>
<dbReference type="InterPro" id="IPR052076">
    <property type="entry name" value="TRP_cation_channel"/>
</dbReference>
<protein>
    <submittedName>
        <fullName evidence="11">Transient receptor potential cation channel subfamily A member 1 isoform X3</fullName>
    </submittedName>
</protein>
<dbReference type="SMART" id="SM00248">
    <property type="entry name" value="ANK"/>
    <property type="match status" value="16"/>
</dbReference>
<dbReference type="Pfam" id="PF00023">
    <property type="entry name" value="Ank"/>
    <property type="match status" value="3"/>
</dbReference>
<evidence type="ECO:0000256" key="8">
    <source>
        <dbReference type="PROSITE-ProRule" id="PRU00023"/>
    </source>
</evidence>
<feature type="repeat" description="ANK" evidence="8">
    <location>
        <begin position="418"/>
        <end position="441"/>
    </location>
</feature>
<sequence length="1420" mass="161584">MHEEIKMKKLHERQVFPDFAQQHIMNLFLPTIHNSMQKRNSLFGATLSLTFHQAARDGQYDIVKKYINLYGKDKKKINTKDDEQTSALHYAVRYGHISIVKLLVENGANVNIKGEYNASPLHYASRYIIDNKKLQNFKPEVEKETTPSKKYNFHFKINKLSSTSNTSIFKSAKIAFKNSKKKLQNLSSTTQNKNILNSSLEICTSLPCSSKMDIEQADKKLLKLNKDFDHEKYHCNTYEHVETKSKMKVVMIHDELTQSEMVFIKNVDALILPYVKISASSEILMKSISLKDKLNELGIEKSIHFLDELCKENNLNKEESKNLTNQDTFKEDSILKYLLDQKPDINARDFYESTPLHYAVMRGNQYATELLLAQKNINFEAIDQSRMTPLHCAALFGSYDICSLLLKRGSNILCREKENMTPLHFAAREGHLNIVKLFLDHATKQGGVPMLAKLLYSCDQDEQTAFHLAVEKNHIEIVDLFIKNNSKVNSTNINMISPLHVACTSGFIELVKLLVDNGAIVESKNLLKETPLHRAAMFNRVEIIDYLLSKGAQIDCRDKDNETPLLMAVRKNNVEAVKVLLDWFADITVKDLNDKTCMFIAAEANCKDVFEILCQYGAQILIEDFDKYEMTPLHIAAKEGHEVIVQALLNLGAKIDAKSEENLTPLHLAAKYGRCRVVEILLSVVSSIVKDVDISSNTPLHLAAIEGHVAVVDMLIKSGAAVDVRNSGNWTPLDCAAFHGWTNCVQSLLNADSLVNPIEKEMVSPLQLACKKGHVDVVKLLLSRNADVSWKDHLGRNCLDYAIDSKQRETAITIISNNNWKMALHNTTFEGNELTTPIRKMIKKLPDVAELVFNQCINGNGLPTDHPEYKVTYCFEFLEDLFCLWGPNSLKFSENKQHENNDLPTNKSSFGEQFIKKVKNNLGFKNINAEPNHTLEIMIKHHRDRLLCHPLVTYLLRSKWRLCGRYIYYFKLLLYLLFLFYVTSYALVLRVDEHQNLCQNNIIMISNCSKNLNLSSNCPLLSNDLNSNCLMLSTDLNSNCPILNNTSNCSILTTGLHTSCLDVTTDLIASCSTLFVNLNSTCLINVTRCFCFSGNLPPNLKYFIDPGRKIAFGLTAFCLIIELLKLLYEVNHYFHIEKTIELAAYICAIIYTHKPYTWESGDLSSTRCSGIYDSLGGPTITLSWLVLVMFLRQFPKLGIYVVMFTTVFKSFLLFSVLGFLLAVCFGLALHLLLYTETPNSFHTPSRSILKAVMGMLGEFNYDNYFNSINGPVNPLNVTWLIYFVYIFVACLAMTKFLIALAVDDIVGVQKQAFLNKLIMLVDLTLNVEKALPISIRRKLAITEESIYPNMQKTWSFWSFWSVEENSSSDKKGDIKIINNEHVRLKEKVYSLRTRMKAMEAQNNRIETKLNFVVKRLAVNK</sequence>
<feature type="repeat" description="ANK" evidence="8">
    <location>
        <begin position="527"/>
        <end position="559"/>
    </location>
</feature>
<keyword evidence="11" id="KW-0675">Receptor</keyword>
<keyword evidence="2" id="KW-0716">Sensory transduction</keyword>
<organism evidence="10 11">
    <name type="scientific">Hydra vulgaris</name>
    <name type="common">Hydra</name>
    <name type="synonym">Hydra attenuata</name>
    <dbReference type="NCBI Taxonomy" id="6087"/>
    <lineage>
        <taxon>Eukaryota</taxon>
        <taxon>Metazoa</taxon>
        <taxon>Cnidaria</taxon>
        <taxon>Hydrozoa</taxon>
        <taxon>Hydroidolina</taxon>
        <taxon>Anthoathecata</taxon>
        <taxon>Aplanulata</taxon>
        <taxon>Hydridae</taxon>
        <taxon>Hydra</taxon>
    </lineage>
</organism>
<feature type="repeat" description="ANK" evidence="8">
    <location>
        <begin position="761"/>
        <end position="793"/>
    </location>
</feature>
<evidence type="ECO:0000256" key="2">
    <source>
        <dbReference type="ARBA" id="ARBA00022606"/>
    </source>
</evidence>
<feature type="repeat" description="ANK" evidence="8">
    <location>
        <begin position="494"/>
        <end position="526"/>
    </location>
</feature>
<dbReference type="GeneID" id="101235431"/>
<dbReference type="Pfam" id="PF12796">
    <property type="entry name" value="Ank_2"/>
    <property type="match status" value="6"/>
</dbReference>
<dbReference type="PROSITE" id="PS50088">
    <property type="entry name" value="ANK_REPEAT"/>
    <property type="match status" value="11"/>
</dbReference>
<proteinExistence type="predicted"/>
<keyword evidence="6" id="KW-0325">Glycoprotein</keyword>
<evidence type="ECO:0000256" key="5">
    <source>
        <dbReference type="ARBA" id="ARBA00023065"/>
    </source>
</evidence>
<feature type="repeat" description="ANK" evidence="8">
    <location>
        <begin position="628"/>
        <end position="660"/>
    </location>
</feature>
<evidence type="ECO:0000256" key="9">
    <source>
        <dbReference type="SAM" id="Phobius"/>
    </source>
</evidence>
<feature type="transmembrane region" description="Helical" evidence="9">
    <location>
        <begin position="966"/>
        <end position="988"/>
    </location>
</feature>
<keyword evidence="9" id="KW-1133">Transmembrane helix</keyword>
<evidence type="ECO:0000256" key="4">
    <source>
        <dbReference type="ARBA" id="ARBA00023043"/>
    </source>
</evidence>
<feature type="transmembrane region" description="Helical" evidence="9">
    <location>
        <begin position="1279"/>
        <end position="1302"/>
    </location>
</feature>
<gene>
    <name evidence="11" type="primary">LOC101235431</name>
</gene>
<keyword evidence="9" id="KW-0472">Membrane</keyword>
<feature type="repeat" description="ANK" evidence="8">
    <location>
        <begin position="560"/>
        <end position="592"/>
    </location>
</feature>
<dbReference type="PRINTS" id="PR01415">
    <property type="entry name" value="ANKYRIN"/>
</dbReference>
<feature type="transmembrane region" description="Helical" evidence="9">
    <location>
        <begin position="1171"/>
        <end position="1191"/>
    </location>
</feature>
<accession>A0ABM4BJI0</accession>
<dbReference type="PANTHER" id="PTHR47143">
    <property type="entry name" value="TRANSIENT RECEPTOR POTENTIAL CATION CHANNEL PROTEIN PAINLESS"/>
    <property type="match status" value="1"/>
</dbReference>
<feature type="transmembrane region" description="Helical" evidence="9">
    <location>
        <begin position="1110"/>
        <end position="1128"/>
    </location>
</feature>
<feature type="repeat" description="ANK" evidence="8">
    <location>
        <begin position="83"/>
        <end position="115"/>
    </location>
</feature>
<evidence type="ECO:0000256" key="7">
    <source>
        <dbReference type="ARBA" id="ARBA00023303"/>
    </source>
</evidence>
<dbReference type="PROSITE" id="PS50297">
    <property type="entry name" value="ANK_REP_REGION"/>
    <property type="match status" value="11"/>
</dbReference>
<dbReference type="SUPFAM" id="SSF48403">
    <property type="entry name" value="Ankyrin repeat"/>
    <property type="match status" value="3"/>
</dbReference>
<keyword evidence="7" id="KW-0407">Ion channel</keyword>
<keyword evidence="5" id="KW-0406">Ion transport</keyword>
<evidence type="ECO:0000256" key="3">
    <source>
        <dbReference type="ARBA" id="ARBA00022737"/>
    </source>
</evidence>
<dbReference type="Proteomes" id="UP001652625">
    <property type="component" value="Chromosome 03"/>
</dbReference>
<feature type="repeat" description="ANK" evidence="8">
    <location>
        <begin position="661"/>
        <end position="683"/>
    </location>
</feature>
<feature type="repeat" description="ANK" evidence="8">
    <location>
        <begin position="385"/>
        <end position="417"/>
    </location>
</feature>
<evidence type="ECO:0000256" key="6">
    <source>
        <dbReference type="ARBA" id="ARBA00023180"/>
    </source>
</evidence>
<evidence type="ECO:0000256" key="1">
    <source>
        <dbReference type="ARBA" id="ARBA00022448"/>
    </source>
</evidence>
<dbReference type="InterPro" id="IPR036770">
    <property type="entry name" value="Ankyrin_rpt-contain_sf"/>
</dbReference>
<evidence type="ECO:0000313" key="10">
    <source>
        <dbReference type="Proteomes" id="UP001652625"/>
    </source>
</evidence>
<keyword evidence="10" id="KW-1185">Reference proteome</keyword>
<keyword evidence="9" id="KW-0812">Transmembrane</keyword>
<feature type="transmembrane region" description="Helical" evidence="9">
    <location>
        <begin position="1211"/>
        <end position="1234"/>
    </location>
</feature>